<dbReference type="STRING" id="1121097.GCA_000428125_01497"/>
<protein>
    <submittedName>
        <fullName evidence="1">Uncharacterized protein</fullName>
    </submittedName>
</protein>
<proteinExistence type="predicted"/>
<dbReference type="Proteomes" id="UP000027601">
    <property type="component" value="Unassembled WGS sequence"/>
</dbReference>
<dbReference type="EMBL" id="BAJS01000029">
    <property type="protein sequence ID" value="GAK37814.1"/>
    <property type="molecule type" value="Genomic_DNA"/>
</dbReference>
<dbReference type="AlphaFoldDB" id="A0A069DBX9"/>
<comment type="caution">
    <text evidence="1">The sequence shown here is derived from an EMBL/GenBank/DDBJ whole genome shotgun (WGS) entry which is preliminary data.</text>
</comment>
<sequence>MTRKQIEEAKNSLPRFNNRTYEEKHIADELSCREMINSCLIYCNPTAFYDETTHEFQYYALRYVKDLGEETVKRLWDEQLTDFGKATVQFGVHTDSEGCCYNNCIWADERN</sequence>
<organism evidence="1 2">
    <name type="scientific">Bacteroides graminisolvens DSM 19988 = JCM 15093</name>
    <dbReference type="NCBI Taxonomy" id="1121097"/>
    <lineage>
        <taxon>Bacteria</taxon>
        <taxon>Pseudomonadati</taxon>
        <taxon>Bacteroidota</taxon>
        <taxon>Bacteroidia</taxon>
        <taxon>Bacteroidales</taxon>
        <taxon>Bacteroidaceae</taxon>
        <taxon>Bacteroides</taxon>
    </lineage>
</organism>
<evidence type="ECO:0000313" key="1">
    <source>
        <dbReference type="EMBL" id="GAK37814.1"/>
    </source>
</evidence>
<accession>A0A069DBX9</accession>
<dbReference type="RefSeq" id="WP_024997397.1">
    <property type="nucleotide sequence ID" value="NZ_ATZI01000004.1"/>
</dbReference>
<dbReference type="OrthoDB" id="1094025at2"/>
<keyword evidence="2" id="KW-1185">Reference proteome</keyword>
<evidence type="ECO:0000313" key="2">
    <source>
        <dbReference type="Proteomes" id="UP000027601"/>
    </source>
</evidence>
<gene>
    <name evidence="1" type="ORF">JCM15093_3093</name>
</gene>
<reference evidence="1 2" key="1">
    <citation type="journal article" date="2015" name="Microbes Environ.">
        <title>Distribution and evolution of nitrogen fixation genes in the phylum bacteroidetes.</title>
        <authorList>
            <person name="Inoue J."/>
            <person name="Oshima K."/>
            <person name="Suda W."/>
            <person name="Sakamoto M."/>
            <person name="Iino T."/>
            <person name="Noda S."/>
            <person name="Hongoh Y."/>
            <person name="Hattori M."/>
            <person name="Ohkuma M."/>
        </authorList>
    </citation>
    <scope>NUCLEOTIDE SEQUENCE [LARGE SCALE GENOMIC DNA]</scope>
    <source>
        <strain evidence="1 2">JCM 15093</strain>
    </source>
</reference>
<dbReference type="eggNOG" id="ENOG5032PP8">
    <property type="taxonomic scope" value="Bacteria"/>
</dbReference>
<name>A0A069DBX9_9BACE</name>